<evidence type="ECO:0000313" key="2">
    <source>
        <dbReference type="EMBL" id="RNA24398.1"/>
    </source>
</evidence>
<proteinExistence type="predicted"/>
<keyword evidence="3" id="KW-1185">Reference proteome</keyword>
<gene>
    <name evidence="2" type="ORF">BpHYR1_021804</name>
</gene>
<accession>A0A3M7RM58</accession>
<protein>
    <submittedName>
        <fullName evidence="2">Uncharacterized protein</fullName>
    </submittedName>
</protein>
<evidence type="ECO:0000256" key="1">
    <source>
        <dbReference type="SAM" id="Phobius"/>
    </source>
</evidence>
<name>A0A3M7RM58_BRAPC</name>
<keyword evidence="1" id="KW-0812">Transmembrane</keyword>
<sequence>MNCAIIFASLPVSNCELISTSSASDNPDITLLTRISARQLHGATYACLGLIPLLLVIISSDAL</sequence>
<dbReference type="AlphaFoldDB" id="A0A3M7RM58"/>
<feature type="transmembrane region" description="Helical" evidence="1">
    <location>
        <begin position="39"/>
        <end position="58"/>
    </location>
</feature>
<keyword evidence="1" id="KW-1133">Transmembrane helix</keyword>
<reference evidence="2 3" key="1">
    <citation type="journal article" date="2018" name="Sci. Rep.">
        <title>Genomic signatures of local adaptation to the degree of environmental predictability in rotifers.</title>
        <authorList>
            <person name="Franch-Gras L."/>
            <person name="Hahn C."/>
            <person name="Garcia-Roger E.M."/>
            <person name="Carmona M.J."/>
            <person name="Serra M."/>
            <person name="Gomez A."/>
        </authorList>
    </citation>
    <scope>NUCLEOTIDE SEQUENCE [LARGE SCALE GENOMIC DNA]</scope>
    <source>
        <strain evidence="2">HYR1</strain>
    </source>
</reference>
<dbReference type="Proteomes" id="UP000276133">
    <property type="component" value="Unassembled WGS sequence"/>
</dbReference>
<comment type="caution">
    <text evidence="2">The sequence shown here is derived from an EMBL/GenBank/DDBJ whole genome shotgun (WGS) entry which is preliminary data.</text>
</comment>
<dbReference type="EMBL" id="REGN01003129">
    <property type="protein sequence ID" value="RNA24398.1"/>
    <property type="molecule type" value="Genomic_DNA"/>
</dbReference>
<keyword evidence="1" id="KW-0472">Membrane</keyword>
<organism evidence="2 3">
    <name type="scientific">Brachionus plicatilis</name>
    <name type="common">Marine rotifer</name>
    <name type="synonym">Brachionus muelleri</name>
    <dbReference type="NCBI Taxonomy" id="10195"/>
    <lineage>
        <taxon>Eukaryota</taxon>
        <taxon>Metazoa</taxon>
        <taxon>Spiralia</taxon>
        <taxon>Gnathifera</taxon>
        <taxon>Rotifera</taxon>
        <taxon>Eurotatoria</taxon>
        <taxon>Monogononta</taxon>
        <taxon>Pseudotrocha</taxon>
        <taxon>Ploima</taxon>
        <taxon>Brachionidae</taxon>
        <taxon>Brachionus</taxon>
    </lineage>
</organism>
<evidence type="ECO:0000313" key="3">
    <source>
        <dbReference type="Proteomes" id="UP000276133"/>
    </source>
</evidence>